<evidence type="ECO:0000256" key="6">
    <source>
        <dbReference type="SAM" id="MobiDB-lite"/>
    </source>
</evidence>
<dbReference type="InterPro" id="IPR007707">
    <property type="entry name" value="TACC_C"/>
</dbReference>
<feature type="domain" description="Transforming acidic coiled-coil-containing protein C-terminal" evidence="7">
    <location>
        <begin position="449"/>
        <end position="509"/>
    </location>
</feature>
<dbReference type="RefSeq" id="XP_009492387.1">
    <property type="nucleotide sequence ID" value="XM_009494112.1"/>
</dbReference>
<feature type="region of interest" description="Disordered" evidence="6">
    <location>
        <begin position="128"/>
        <end position="349"/>
    </location>
</feature>
<feature type="compositionally biased region" description="Polar residues" evidence="6">
    <location>
        <begin position="257"/>
        <end position="269"/>
    </location>
</feature>
<feature type="compositionally biased region" description="Gly residues" evidence="6">
    <location>
        <begin position="128"/>
        <end position="175"/>
    </location>
</feature>
<dbReference type="AlphaFoldDB" id="A0A058ZFF6"/>
<dbReference type="Gene3D" id="1.20.5.1700">
    <property type="match status" value="1"/>
</dbReference>
<name>A0A058ZFF6_FONAL</name>
<evidence type="ECO:0000256" key="2">
    <source>
        <dbReference type="ARBA" id="ARBA00009423"/>
    </source>
</evidence>
<reference evidence="8" key="1">
    <citation type="submission" date="2013-04" db="EMBL/GenBank/DDBJ databases">
        <title>The Genome Sequence of Fonticula alba ATCC 38817.</title>
        <authorList>
            <consortium name="The Broad Institute Genomics Platform"/>
            <person name="Russ C."/>
            <person name="Cuomo C."/>
            <person name="Burger G."/>
            <person name="Gray M.W."/>
            <person name="Holland P.W.H."/>
            <person name="King N."/>
            <person name="Lang F.B.F."/>
            <person name="Roger A.J."/>
            <person name="Ruiz-Trillo I."/>
            <person name="Brown M."/>
            <person name="Walker B."/>
            <person name="Young S."/>
            <person name="Zeng Q."/>
            <person name="Gargeya S."/>
            <person name="Fitzgerald M."/>
            <person name="Haas B."/>
            <person name="Abouelleil A."/>
            <person name="Allen A.W."/>
            <person name="Alvarado L."/>
            <person name="Arachchi H.M."/>
            <person name="Berlin A.M."/>
            <person name="Chapman S.B."/>
            <person name="Gainer-Dewar J."/>
            <person name="Goldberg J."/>
            <person name="Griggs A."/>
            <person name="Gujja S."/>
            <person name="Hansen M."/>
            <person name="Howarth C."/>
            <person name="Imamovic A."/>
            <person name="Ireland A."/>
            <person name="Larimer J."/>
            <person name="McCowan C."/>
            <person name="Murphy C."/>
            <person name="Pearson M."/>
            <person name="Poon T.W."/>
            <person name="Priest M."/>
            <person name="Roberts A."/>
            <person name="Saif S."/>
            <person name="Shea T."/>
            <person name="Sisk P."/>
            <person name="Sykes S."/>
            <person name="Wortman J."/>
            <person name="Nusbaum C."/>
            <person name="Birren B."/>
        </authorList>
    </citation>
    <scope>NUCLEOTIDE SEQUENCE [LARGE SCALE GENOMIC DNA]</scope>
    <source>
        <strain evidence="8">ATCC 38817</strain>
    </source>
</reference>
<protein>
    <recommendedName>
        <fullName evidence="7">Transforming acidic coiled-coil-containing protein C-terminal domain-containing protein</fullName>
    </recommendedName>
</protein>
<keyword evidence="3" id="KW-0963">Cytoplasm</keyword>
<dbReference type="STRING" id="691883.A0A058ZFF6"/>
<feature type="region of interest" description="Disordered" evidence="6">
    <location>
        <begin position="54"/>
        <end position="85"/>
    </location>
</feature>
<evidence type="ECO:0000256" key="1">
    <source>
        <dbReference type="ARBA" id="ARBA00004245"/>
    </source>
</evidence>
<feature type="region of interest" description="Disordered" evidence="6">
    <location>
        <begin position="1"/>
        <end position="21"/>
    </location>
</feature>
<feature type="compositionally biased region" description="Polar residues" evidence="6">
    <location>
        <begin position="223"/>
        <end position="233"/>
    </location>
</feature>
<accession>A0A058ZFF6</accession>
<dbReference type="GO" id="GO:0005856">
    <property type="term" value="C:cytoskeleton"/>
    <property type="evidence" value="ECO:0007669"/>
    <property type="project" value="UniProtKB-SubCell"/>
</dbReference>
<evidence type="ECO:0000313" key="8">
    <source>
        <dbReference type="EMBL" id="KCV72686.1"/>
    </source>
</evidence>
<comment type="subcellular location">
    <subcellularLocation>
        <location evidence="1">Cytoplasm</location>
        <location evidence="1">Cytoskeleton</location>
    </subcellularLocation>
</comment>
<comment type="similarity">
    <text evidence="2">Belongs to the TACC family.</text>
</comment>
<evidence type="ECO:0000313" key="9">
    <source>
        <dbReference type="Proteomes" id="UP000030693"/>
    </source>
</evidence>
<keyword evidence="9" id="KW-1185">Reference proteome</keyword>
<dbReference type="GeneID" id="20524990"/>
<evidence type="ECO:0000256" key="4">
    <source>
        <dbReference type="ARBA" id="ARBA00023054"/>
    </source>
</evidence>
<evidence type="ECO:0000256" key="3">
    <source>
        <dbReference type="ARBA" id="ARBA00022490"/>
    </source>
</evidence>
<evidence type="ECO:0000259" key="7">
    <source>
        <dbReference type="Pfam" id="PF05010"/>
    </source>
</evidence>
<gene>
    <name evidence="8" type="ORF">H696_00265</name>
</gene>
<organism evidence="8">
    <name type="scientific">Fonticula alba</name>
    <name type="common">Slime mold</name>
    <dbReference type="NCBI Taxonomy" id="691883"/>
    <lineage>
        <taxon>Eukaryota</taxon>
        <taxon>Rotosphaerida</taxon>
        <taxon>Fonticulaceae</taxon>
        <taxon>Fonticula</taxon>
    </lineage>
</organism>
<dbReference type="Pfam" id="PF05010">
    <property type="entry name" value="TACC_C"/>
    <property type="match status" value="1"/>
</dbReference>
<keyword evidence="5" id="KW-0206">Cytoskeleton</keyword>
<keyword evidence="4" id="KW-0175">Coiled coil</keyword>
<evidence type="ECO:0000256" key="5">
    <source>
        <dbReference type="ARBA" id="ARBA00023212"/>
    </source>
</evidence>
<dbReference type="Proteomes" id="UP000030693">
    <property type="component" value="Unassembled WGS sequence"/>
</dbReference>
<proteinExistence type="inferred from homology"/>
<sequence>MDLTDPSGSAANTNTAPAPAPADMLLSFDFGGDSKPLRAKPVLTKKYYSKAERERMAEMTGTAPAGPAPVPAPVRRLPRPQPVPDGAAFALPPSAGPVTASLVAAPSVDLGLGGGDGGAFGGGAGAGGAGAGGAGAGGAGAGGDGGGAGSGGFSSGLVGMLGGGSGTGGSGNGPGPGAPLSPDPMDFSAAVAALSVKSNDRQPRPASGFFSLSTGAPDPAPSQPSSFTQSPDMSPSPAAFERQPSLRAEAPIWPAEPTSTTTISSSAFLPSSGGYPAGEPSFSASPRRATADAPAHPQPASPRPGFRPHSEPPGSFSLVAPHTSAPQSPASRALATGPGSTGELTPAEREELEKLRFEVRLLKDEVAELDERWRAERQRRLALESSQPAGGSTPSLESAVAEIRRLTTALRTCESTCHQLRERSEYLALVTETMKKNEDILRNSALGLQEQLQHANVELDRLRSEHHREVGAAKARLALETAQVRSLQSTLELRERENTELFGICDELIKKLDSVP</sequence>
<dbReference type="EMBL" id="KB932201">
    <property type="protein sequence ID" value="KCV72686.1"/>
    <property type="molecule type" value="Genomic_DNA"/>
</dbReference>